<keyword evidence="3" id="KW-1185">Reference proteome</keyword>
<proteinExistence type="predicted"/>
<reference evidence="2 3" key="1">
    <citation type="submission" date="2021-06" db="EMBL/GenBank/DDBJ databases">
        <authorList>
            <person name="Palmer J.M."/>
        </authorList>
    </citation>
    <scope>NUCLEOTIDE SEQUENCE [LARGE SCALE GENOMIC DNA]</scope>
    <source>
        <strain evidence="2 3">MEX-2019</strain>
        <tissue evidence="2">Muscle</tissue>
    </source>
</reference>
<gene>
    <name evidence="2" type="ORF">CRENBAI_020112</name>
</gene>
<evidence type="ECO:0000313" key="2">
    <source>
        <dbReference type="EMBL" id="KAK5621687.1"/>
    </source>
</evidence>
<dbReference type="AlphaFoldDB" id="A0AAV9SK86"/>
<sequence length="200" mass="21724">MTLLPPPFPKFREGFDDEQPPSPETPHRLHHCKSSQPHLLSTWLHYEFQLRSTGPCQWFLLPSPKLHPGSKFSAVTLQTGFPEGPLCSAATFLVADLLKRFTEGPLCSAASFLVADLLKGFPEGPLCFAASFLEADLQKGFSEDPLRSADNLLHTFSVAADLLGAFSAPADLHGTFSAAADLWDSLFMGSSYTATIKASL</sequence>
<protein>
    <submittedName>
        <fullName evidence="2">Uncharacterized protein</fullName>
    </submittedName>
</protein>
<evidence type="ECO:0000313" key="3">
    <source>
        <dbReference type="Proteomes" id="UP001311232"/>
    </source>
</evidence>
<organism evidence="2 3">
    <name type="scientific">Crenichthys baileyi</name>
    <name type="common">White River springfish</name>
    <dbReference type="NCBI Taxonomy" id="28760"/>
    <lineage>
        <taxon>Eukaryota</taxon>
        <taxon>Metazoa</taxon>
        <taxon>Chordata</taxon>
        <taxon>Craniata</taxon>
        <taxon>Vertebrata</taxon>
        <taxon>Euteleostomi</taxon>
        <taxon>Actinopterygii</taxon>
        <taxon>Neopterygii</taxon>
        <taxon>Teleostei</taxon>
        <taxon>Neoteleostei</taxon>
        <taxon>Acanthomorphata</taxon>
        <taxon>Ovalentaria</taxon>
        <taxon>Atherinomorphae</taxon>
        <taxon>Cyprinodontiformes</taxon>
        <taxon>Goodeidae</taxon>
        <taxon>Crenichthys</taxon>
    </lineage>
</organism>
<feature type="region of interest" description="Disordered" evidence="1">
    <location>
        <begin position="1"/>
        <end position="31"/>
    </location>
</feature>
<dbReference type="EMBL" id="JAHHUM010000295">
    <property type="protein sequence ID" value="KAK5621687.1"/>
    <property type="molecule type" value="Genomic_DNA"/>
</dbReference>
<name>A0AAV9SK86_9TELE</name>
<comment type="caution">
    <text evidence="2">The sequence shown here is derived from an EMBL/GenBank/DDBJ whole genome shotgun (WGS) entry which is preliminary data.</text>
</comment>
<evidence type="ECO:0000256" key="1">
    <source>
        <dbReference type="SAM" id="MobiDB-lite"/>
    </source>
</evidence>
<accession>A0AAV9SK86</accession>
<dbReference type="Proteomes" id="UP001311232">
    <property type="component" value="Unassembled WGS sequence"/>
</dbReference>